<organism evidence="1 2">
    <name type="scientific">Acanthoscelides obtectus</name>
    <name type="common">Bean weevil</name>
    <name type="synonym">Bruchus obtectus</name>
    <dbReference type="NCBI Taxonomy" id="200917"/>
    <lineage>
        <taxon>Eukaryota</taxon>
        <taxon>Metazoa</taxon>
        <taxon>Ecdysozoa</taxon>
        <taxon>Arthropoda</taxon>
        <taxon>Hexapoda</taxon>
        <taxon>Insecta</taxon>
        <taxon>Pterygota</taxon>
        <taxon>Neoptera</taxon>
        <taxon>Endopterygota</taxon>
        <taxon>Coleoptera</taxon>
        <taxon>Polyphaga</taxon>
        <taxon>Cucujiformia</taxon>
        <taxon>Chrysomeloidea</taxon>
        <taxon>Chrysomelidae</taxon>
        <taxon>Bruchinae</taxon>
        <taxon>Bruchini</taxon>
        <taxon>Acanthoscelides</taxon>
    </lineage>
</organism>
<gene>
    <name evidence="1" type="ORF">ACAOBT_LOCUS3195</name>
</gene>
<protein>
    <submittedName>
        <fullName evidence="1">Uncharacterized protein</fullName>
    </submittedName>
</protein>
<keyword evidence="2" id="KW-1185">Reference proteome</keyword>
<dbReference type="EMBL" id="CAKOFQ010006682">
    <property type="protein sequence ID" value="CAH1959477.1"/>
    <property type="molecule type" value="Genomic_DNA"/>
</dbReference>
<sequence length="66" mass="7772">MITEPQRVHEFLADCMMEMSPVKRKTETLDCGFFGCLFRTQRESQCTGKLQWWKISSTSSTTFTWI</sequence>
<comment type="caution">
    <text evidence="1">The sequence shown here is derived from an EMBL/GenBank/DDBJ whole genome shotgun (WGS) entry which is preliminary data.</text>
</comment>
<accession>A0A9P0JQX3</accession>
<dbReference type="Proteomes" id="UP001152888">
    <property type="component" value="Unassembled WGS sequence"/>
</dbReference>
<dbReference type="AlphaFoldDB" id="A0A9P0JQX3"/>
<evidence type="ECO:0000313" key="2">
    <source>
        <dbReference type="Proteomes" id="UP001152888"/>
    </source>
</evidence>
<reference evidence="1" key="1">
    <citation type="submission" date="2022-03" db="EMBL/GenBank/DDBJ databases">
        <authorList>
            <person name="Sayadi A."/>
        </authorList>
    </citation>
    <scope>NUCLEOTIDE SEQUENCE</scope>
</reference>
<name>A0A9P0JQX3_ACAOB</name>
<proteinExistence type="predicted"/>
<evidence type="ECO:0000313" key="1">
    <source>
        <dbReference type="EMBL" id="CAH1959477.1"/>
    </source>
</evidence>